<protein>
    <recommendedName>
        <fullName evidence="3">Outer membrane protein beta-barrel domain-containing protein</fullName>
    </recommendedName>
</protein>
<evidence type="ECO:0008006" key="3">
    <source>
        <dbReference type="Google" id="ProtNLM"/>
    </source>
</evidence>
<evidence type="ECO:0000313" key="1">
    <source>
        <dbReference type="EMBL" id="SMF65053.1"/>
    </source>
</evidence>
<reference evidence="2" key="1">
    <citation type="submission" date="2017-04" db="EMBL/GenBank/DDBJ databases">
        <authorList>
            <person name="Varghese N."/>
            <person name="Submissions S."/>
        </authorList>
    </citation>
    <scope>NUCLEOTIDE SEQUENCE [LARGE SCALE GENOMIC DNA]</scope>
    <source>
        <strain evidence="2">RKEM611</strain>
    </source>
</reference>
<name>A0A1Y6CNG7_9BACT</name>
<dbReference type="EMBL" id="FWZT01000022">
    <property type="protein sequence ID" value="SMF65053.1"/>
    <property type="molecule type" value="Genomic_DNA"/>
</dbReference>
<dbReference type="RefSeq" id="WP_132323476.1">
    <property type="nucleotide sequence ID" value="NZ_FWZT01000022.1"/>
</dbReference>
<organism evidence="1 2">
    <name type="scientific">Pseudobacteriovorax antillogorgiicola</name>
    <dbReference type="NCBI Taxonomy" id="1513793"/>
    <lineage>
        <taxon>Bacteria</taxon>
        <taxon>Pseudomonadati</taxon>
        <taxon>Bdellovibrionota</taxon>
        <taxon>Oligoflexia</taxon>
        <taxon>Oligoflexales</taxon>
        <taxon>Pseudobacteriovoracaceae</taxon>
        <taxon>Pseudobacteriovorax</taxon>
    </lineage>
</organism>
<dbReference type="Proteomes" id="UP000192907">
    <property type="component" value="Unassembled WGS sequence"/>
</dbReference>
<sequence>MNELTLVRNNLHSVYLKPLAIAAFTFMVFASNVTALELERGSMLASSGLLLYKTLPRSEAIDQHATLKASSALIVEGALDPHATLEIGLFPIKKDFFGKEVGDQWILYSAYKMHIETLYRYYIWSNLSVATGLATSYSMGDPDIVGHSADYGHHEIESEDVSREAIYSLSTSIQWKVLEQENWLGFFDIRFNHDWINGTEKQWGHGSIFLGAKYKIEKVGQKL</sequence>
<proteinExistence type="predicted"/>
<keyword evidence="2" id="KW-1185">Reference proteome</keyword>
<gene>
    <name evidence="1" type="ORF">SAMN06296036_122106</name>
</gene>
<dbReference type="AlphaFoldDB" id="A0A1Y6CNG7"/>
<evidence type="ECO:0000313" key="2">
    <source>
        <dbReference type="Proteomes" id="UP000192907"/>
    </source>
</evidence>
<accession>A0A1Y6CNG7</accession>